<dbReference type="AlphaFoldDB" id="A0A098DPY7"/>
<accession>A0A098DPY7</accession>
<dbReference type="InParanoid" id="A0A098DPY7"/>
<dbReference type="Proteomes" id="UP000070720">
    <property type="component" value="Chromosome 4"/>
</dbReference>
<dbReference type="EMBL" id="HG970335">
    <property type="protein sequence ID" value="CEF82938.1"/>
    <property type="molecule type" value="Genomic_DNA"/>
</dbReference>
<feature type="transmembrane region" description="Helical" evidence="1">
    <location>
        <begin position="20"/>
        <end position="52"/>
    </location>
</feature>
<gene>
    <name evidence="2" type="ORF">FGRAMPH1_01T23399</name>
</gene>
<evidence type="ECO:0000313" key="3">
    <source>
        <dbReference type="EnsemblFungi" id="CEF82938"/>
    </source>
</evidence>
<protein>
    <submittedName>
        <fullName evidence="2">Chromosome 4, complete genome</fullName>
    </submittedName>
</protein>
<keyword evidence="4" id="KW-1185">Reference proteome</keyword>
<dbReference type="VEuPathDB" id="FungiDB:FGRAMPH1_01G23399"/>
<name>A0A098DPY7_GIBZE</name>
<proteinExistence type="predicted"/>
<keyword evidence="1" id="KW-1133">Transmembrane helix</keyword>
<keyword evidence="1" id="KW-0472">Membrane</keyword>
<reference evidence="2 4" key="3">
    <citation type="journal article" date="2015" name="BMC Genomics">
        <title>The completed genome sequence of the pathogenic ascomycete fungus Fusarium graminearum.</title>
        <authorList>
            <person name="King R."/>
            <person name="Urban M."/>
            <person name="Hammond-Kosack M.C."/>
            <person name="Hassani-Pak K."/>
            <person name="Hammond-Kosack K.E."/>
        </authorList>
    </citation>
    <scope>NUCLEOTIDE SEQUENCE [LARGE SCALE GENOMIC DNA]</scope>
    <source>
        <strain evidence="4">ATCC MYA-4620 / CBS 123657 / FGSC 9075 / NRRL 31084 / PH-1</strain>
        <strain evidence="2">PH-1</strain>
    </source>
</reference>
<sequence length="53" mass="5362">MAIGYNAPVVGNTDLWATKIAAGLGLALCVSGAWLLGGFTIVVTTTTTLLVII</sequence>
<organism evidence="2 4">
    <name type="scientific">Gibberella zeae (strain ATCC MYA-4620 / CBS 123657 / FGSC 9075 / NRRL 31084 / PH-1)</name>
    <name type="common">Wheat head blight fungus</name>
    <name type="synonym">Fusarium graminearum</name>
    <dbReference type="NCBI Taxonomy" id="229533"/>
    <lineage>
        <taxon>Eukaryota</taxon>
        <taxon>Fungi</taxon>
        <taxon>Dikarya</taxon>
        <taxon>Ascomycota</taxon>
        <taxon>Pezizomycotina</taxon>
        <taxon>Sordariomycetes</taxon>
        <taxon>Hypocreomycetidae</taxon>
        <taxon>Hypocreales</taxon>
        <taxon>Nectriaceae</taxon>
        <taxon>Fusarium</taxon>
    </lineage>
</organism>
<evidence type="ECO:0000313" key="2">
    <source>
        <dbReference type="EMBL" id="CEF82938.1"/>
    </source>
</evidence>
<reference evidence="3 4" key="2">
    <citation type="journal article" date="2010" name="Nature">
        <title>Comparative genomics reveals mobile pathogenicity chromosomes in Fusarium.</title>
        <authorList>
            <person name="Ma L.J."/>
            <person name="van der Does H.C."/>
            <person name="Borkovich K.A."/>
            <person name="Coleman J.J."/>
            <person name="Daboussi M.J."/>
            <person name="Di Pietro A."/>
            <person name="Dufresne M."/>
            <person name="Freitag M."/>
            <person name="Grabherr M."/>
            <person name="Henrissat B."/>
            <person name="Houterman P.M."/>
            <person name="Kang S."/>
            <person name="Shim W.B."/>
            <person name="Woloshuk C."/>
            <person name="Xie X."/>
            <person name="Xu J.R."/>
            <person name="Antoniw J."/>
            <person name="Baker S.E."/>
            <person name="Bluhm B.H."/>
            <person name="Breakspear A."/>
            <person name="Brown D.W."/>
            <person name="Butchko R.A."/>
            <person name="Chapman S."/>
            <person name="Coulson R."/>
            <person name="Coutinho P.M."/>
            <person name="Danchin E.G."/>
            <person name="Diener A."/>
            <person name="Gale L.R."/>
            <person name="Gardiner D.M."/>
            <person name="Goff S."/>
            <person name="Hammond-Kosack K.E."/>
            <person name="Hilburn K."/>
            <person name="Hua-Van A."/>
            <person name="Jonkers W."/>
            <person name="Kazan K."/>
            <person name="Kodira C.D."/>
            <person name="Koehrsen M."/>
            <person name="Kumar L."/>
            <person name="Lee Y.H."/>
            <person name="Li L."/>
            <person name="Manners J.M."/>
            <person name="Miranda-Saavedra D."/>
            <person name="Mukherjee M."/>
            <person name="Park G."/>
            <person name="Park J."/>
            <person name="Park S.Y."/>
            <person name="Proctor R.H."/>
            <person name="Regev A."/>
            <person name="Ruiz-Roldan M.C."/>
            <person name="Sain D."/>
            <person name="Sakthikumar S."/>
            <person name="Sykes S."/>
            <person name="Schwartz D.C."/>
            <person name="Turgeon B.G."/>
            <person name="Wapinski I."/>
            <person name="Yoder O."/>
            <person name="Young S."/>
            <person name="Zeng Q."/>
            <person name="Zhou S."/>
            <person name="Galagan J."/>
            <person name="Cuomo C.A."/>
            <person name="Kistler H.C."/>
            <person name="Rep M."/>
        </authorList>
    </citation>
    <scope>GENOME REANNOTATION</scope>
    <source>
        <strain evidence="4">ATCC MYA-4620 / CBS 123657 / FGSC 9075 / NRRL 31084 / PH-1</strain>
        <strain evidence="3">PH-1 / ATCC MYA-4620 / FGSC 9075 / NRRL 31084</strain>
    </source>
</reference>
<accession>A0A0E0S925</accession>
<dbReference type="EnsemblFungi" id="CEF82938">
    <property type="protein sequence ID" value="CEF82938"/>
    <property type="gene ID" value="FGRRES_15394_M"/>
</dbReference>
<keyword evidence="1" id="KW-0812">Transmembrane</keyword>
<reference evidence="3 4" key="1">
    <citation type="journal article" date="2007" name="Science">
        <title>The Fusarium graminearum genome reveals a link between localized polymorphism and pathogen specialization.</title>
        <authorList>
            <person name="Cuomo C.A."/>
            <person name="Gueldener U."/>
            <person name="Xu J.-R."/>
            <person name="Trail F."/>
            <person name="Turgeon B.G."/>
            <person name="Di Pietro A."/>
            <person name="Walton J.D."/>
            <person name="Ma L.-J."/>
            <person name="Baker S.E."/>
            <person name="Rep M."/>
            <person name="Adam G."/>
            <person name="Antoniw J."/>
            <person name="Baldwin T."/>
            <person name="Calvo S.E."/>
            <person name="Chang Y.-L."/>
            <person name="DeCaprio D."/>
            <person name="Gale L.R."/>
            <person name="Gnerre S."/>
            <person name="Goswami R.S."/>
            <person name="Hammond-Kosack K."/>
            <person name="Harris L.J."/>
            <person name="Hilburn K."/>
            <person name="Kennell J.C."/>
            <person name="Kroken S."/>
            <person name="Magnuson J.K."/>
            <person name="Mannhaupt G."/>
            <person name="Mauceli E.W."/>
            <person name="Mewes H.-W."/>
            <person name="Mitterbauer R."/>
            <person name="Muehlbauer G."/>
            <person name="Muensterkoetter M."/>
            <person name="Nelson D."/>
            <person name="O'Donnell K."/>
            <person name="Ouellet T."/>
            <person name="Qi W."/>
            <person name="Quesneville H."/>
            <person name="Roncero M.I.G."/>
            <person name="Seong K.-Y."/>
            <person name="Tetko I.V."/>
            <person name="Urban M."/>
            <person name="Waalwijk C."/>
            <person name="Ward T.J."/>
            <person name="Yao J."/>
            <person name="Birren B.W."/>
            <person name="Kistler H.C."/>
        </authorList>
    </citation>
    <scope>NUCLEOTIDE SEQUENCE [LARGE SCALE GENOMIC DNA]</scope>
    <source>
        <strain evidence="4">ATCC MYA-4620 / CBS 123657 / FGSC 9075 / NRRL 31084 / PH-1</strain>
        <strain evidence="3">PH-1 / ATCC MYA-4620 / FGSC 9075 / NRRL 31084</strain>
    </source>
</reference>
<evidence type="ECO:0000313" key="4">
    <source>
        <dbReference type="Proteomes" id="UP000070720"/>
    </source>
</evidence>
<reference evidence="3" key="4">
    <citation type="submission" date="2017-01" db="UniProtKB">
        <authorList>
            <consortium name="EnsemblFungi"/>
        </authorList>
    </citation>
    <scope>IDENTIFICATION</scope>
    <source>
        <strain evidence="3">PH-1 / ATCC MYA-4620 / FGSC 9075 / NRRL 31084</strain>
    </source>
</reference>
<evidence type="ECO:0000256" key="1">
    <source>
        <dbReference type="SAM" id="Phobius"/>
    </source>
</evidence>